<comment type="similarity">
    <text evidence="2">Belongs to the bacterial solute-binding protein 1 family.</text>
</comment>
<dbReference type="PANTHER" id="PTHR43649:SF12">
    <property type="entry name" value="DIACETYLCHITOBIOSE BINDING PROTEIN DASA"/>
    <property type="match status" value="1"/>
</dbReference>
<accession>A0A848CLI1</accession>
<evidence type="ECO:0000256" key="1">
    <source>
        <dbReference type="ARBA" id="ARBA00004418"/>
    </source>
</evidence>
<dbReference type="EMBL" id="JABAFY010000085">
    <property type="protein sequence ID" value="NME53223.1"/>
    <property type="molecule type" value="Genomic_DNA"/>
</dbReference>
<gene>
    <name evidence="3" type="ORF">HF854_12050</name>
</gene>
<dbReference type="SUPFAM" id="SSF53850">
    <property type="entry name" value="Periplasmic binding protein-like II"/>
    <property type="match status" value="1"/>
</dbReference>
<dbReference type="InterPro" id="IPR006059">
    <property type="entry name" value="SBP"/>
</dbReference>
<dbReference type="Pfam" id="PF13416">
    <property type="entry name" value="SBP_bac_8"/>
    <property type="match status" value="1"/>
</dbReference>
<comment type="caution">
    <text evidence="3">The sequence shown here is derived from an EMBL/GenBank/DDBJ whole genome shotgun (WGS) entry which is preliminary data.</text>
</comment>
<dbReference type="RefSeq" id="WP_168936501.1">
    <property type="nucleotide sequence ID" value="NZ_JABAFY010000085.1"/>
</dbReference>
<dbReference type="Proteomes" id="UP000522333">
    <property type="component" value="Unassembled WGS sequence"/>
</dbReference>
<protein>
    <submittedName>
        <fullName evidence="3">Extracellular solute-binding protein</fullName>
    </submittedName>
</protein>
<proteinExistence type="inferred from homology"/>
<organism evidence="3 4">
    <name type="scientific">Desulfovibrio piger</name>
    <dbReference type="NCBI Taxonomy" id="901"/>
    <lineage>
        <taxon>Bacteria</taxon>
        <taxon>Pseudomonadati</taxon>
        <taxon>Thermodesulfobacteriota</taxon>
        <taxon>Desulfovibrionia</taxon>
        <taxon>Desulfovibrionales</taxon>
        <taxon>Desulfovibrionaceae</taxon>
        <taxon>Desulfovibrio</taxon>
    </lineage>
</organism>
<name>A0A848CLI1_9BACT</name>
<sequence>MSSLRTRFVTAKATLGFTLSSLRRIWSLLPVVVFLSLSACSDSPLDPAHPVTLTLWHVYGAQTYSPMNELVDRFNRTVGKERGIVIEVTAVSNTSAIHEALVAATRLQPGAGDLPDLFTCYPKTLIAMGSERVLDWGKWFTEEELKAFAPQFLEEGYVDGALRLFPLLKSTNLLYVNATIFDQFSKETGITCADLSTWEGMFRASERYYQWSGGKAFFMYDEWLHYAMLNVESLGEPFFSGERIRGDSPAFLKVWEPLARAGLKGELCPMPGYATTAMMMGEAVCGFESSASILYFADTVTLPDNTVMPLRLAILPVPLFEGAKPVVLQRGSGLGALKSTPEREYAAAVFCKWLTSSEVNLPFAIQGGYMPVRKDSFARIMEGKNLPYPDDRYREQYQVLQKVYADSTFYVPPVFKTYDPMERGFSAVVRDMFKKPRVVDGNPVSQEAIDQTREELLRRVAALQDK</sequence>
<evidence type="ECO:0000256" key="2">
    <source>
        <dbReference type="ARBA" id="ARBA00008520"/>
    </source>
</evidence>
<dbReference type="AlphaFoldDB" id="A0A848CLI1"/>
<dbReference type="InterPro" id="IPR050490">
    <property type="entry name" value="Bact_solute-bd_prot1"/>
</dbReference>
<reference evidence="3 4" key="1">
    <citation type="submission" date="2020-04" db="EMBL/GenBank/DDBJ databases">
        <authorList>
            <person name="Hitch T.C.A."/>
            <person name="Wylensek D."/>
            <person name="Clavel T."/>
        </authorList>
    </citation>
    <scope>NUCLEOTIDE SEQUENCE [LARGE SCALE GENOMIC DNA]</scope>
    <source>
        <strain evidence="3 4">PG-251-APC-1</strain>
    </source>
</reference>
<dbReference type="Gene3D" id="3.40.190.10">
    <property type="entry name" value="Periplasmic binding protein-like II"/>
    <property type="match status" value="1"/>
</dbReference>
<dbReference type="GO" id="GO:0042597">
    <property type="term" value="C:periplasmic space"/>
    <property type="evidence" value="ECO:0007669"/>
    <property type="project" value="UniProtKB-SubCell"/>
</dbReference>
<evidence type="ECO:0000313" key="4">
    <source>
        <dbReference type="Proteomes" id="UP000522333"/>
    </source>
</evidence>
<evidence type="ECO:0000313" key="3">
    <source>
        <dbReference type="EMBL" id="NME53223.1"/>
    </source>
</evidence>
<dbReference type="PANTHER" id="PTHR43649">
    <property type="entry name" value="ARABINOSE-BINDING PROTEIN-RELATED"/>
    <property type="match status" value="1"/>
</dbReference>
<comment type="subcellular location">
    <subcellularLocation>
        <location evidence="1">Periplasm</location>
    </subcellularLocation>
</comment>